<gene>
    <name evidence="3" type="ORF">BIW53_17815</name>
</gene>
<keyword evidence="1" id="KW-0472">Membrane</keyword>
<dbReference type="EMBL" id="MNAN01000035">
    <property type="protein sequence ID" value="OHU94072.1"/>
    <property type="molecule type" value="Genomic_DNA"/>
</dbReference>
<comment type="caution">
    <text evidence="3">The sequence shown here is derived from an EMBL/GenBank/DDBJ whole genome shotgun (WGS) entry which is preliminary data.</text>
</comment>
<reference evidence="3 4" key="1">
    <citation type="submission" date="2016-10" db="EMBL/GenBank/DDBJ databases">
        <title>Pseudoalteromonas amylolytica sp. nov., isolated from the surface seawater.</title>
        <authorList>
            <person name="Wu Y.-H."/>
            <person name="Cheng H."/>
            <person name="Jin X.-B."/>
            <person name="Wang C.-S."/>
            <person name="Xu X.-W."/>
        </authorList>
    </citation>
    <scope>NUCLEOTIDE SEQUENCE [LARGE SCALE GENOMIC DNA]</scope>
    <source>
        <strain evidence="3 4">JCM 12483</strain>
    </source>
</reference>
<dbReference type="SUPFAM" id="SSF53474">
    <property type="entry name" value="alpha/beta-Hydrolases"/>
    <property type="match status" value="1"/>
</dbReference>
<evidence type="ECO:0000313" key="3">
    <source>
        <dbReference type="EMBL" id="OHU94072.1"/>
    </source>
</evidence>
<dbReference type="Proteomes" id="UP000180253">
    <property type="component" value="Unassembled WGS sequence"/>
</dbReference>
<dbReference type="Pfam" id="PF12146">
    <property type="entry name" value="Hydrolase_4"/>
    <property type="match status" value="1"/>
</dbReference>
<evidence type="ECO:0000256" key="1">
    <source>
        <dbReference type="SAM" id="Phobius"/>
    </source>
</evidence>
<feature type="transmembrane region" description="Helical" evidence="1">
    <location>
        <begin position="7"/>
        <end position="30"/>
    </location>
</feature>
<dbReference type="RefSeq" id="WP_070993362.1">
    <property type="nucleotide sequence ID" value="NZ_MNAN01000035.1"/>
</dbReference>
<feature type="domain" description="Serine aminopeptidase S33" evidence="2">
    <location>
        <begin position="68"/>
        <end position="173"/>
    </location>
</feature>
<dbReference type="Gene3D" id="3.40.50.1820">
    <property type="entry name" value="alpha/beta hydrolase"/>
    <property type="match status" value="1"/>
</dbReference>
<protein>
    <recommendedName>
        <fullName evidence="2">Serine aminopeptidase S33 domain-containing protein</fullName>
    </recommendedName>
</protein>
<dbReference type="STRING" id="327939.BIW53_17815"/>
<dbReference type="OrthoDB" id="6312827at2"/>
<dbReference type="AlphaFoldDB" id="A0A1S1N3N8"/>
<dbReference type="InterPro" id="IPR029058">
    <property type="entry name" value="AB_hydrolase_fold"/>
</dbReference>
<accession>A0A1S1N3N8</accession>
<keyword evidence="1" id="KW-0812">Transmembrane</keyword>
<organism evidence="3 4">
    <name type="scientific">Pseudoalteromonas byunsanensis</name>
    <dbReference type="NCBI Taxonomy" id="327939"/>
    <lineage>
        <taxon>Bacteria</taxon>
        <taxon>Pseudomonadati</taxon>
        <taxon>Pseudomonadota</taxon>
        <taxon>Gammaproteobacteria</taxon>
        <taxon>Alteromonadales</taxon>
        <taxon>Pseudoalteromonadaceae</taxon>
        <taxon>Pseudoalteromonas</taxon>
    </lineage>
</organism>
<evidence type="ECO:0000259" key="2">
    <source>
        <dbReference type="Pfam" id="PF12146"/>
    </source>
</evidence>
<name>A0A1S1N3N8_9GAMM</name>
<evidence type="ECO:0000313" key="4">
    <source>
        <dbReference type="Proteomes" id="UP000180253"/>
    </source>
</evidence>
<dbReference type="InterPro" id="IPR022742">
    <property type="entry name" value="Hydrolase_4"/>
</dbReference>
<keyword evidence="4" id="KW-1185">Reference proteome</keyword>
<proteinExistence type="predicted"/>
<keyword evidence="1" id="KW-1133">Transmembrane helix</keyword>
<sequence length="276" mass="30771">MIALIKASYVFLSIMVLYFTIGIVTLRFYLDELVFKPAVQEQTQETSLLSIPFATNEILIRSYAKNNIQACIVFFPGRSGGIRRYENELFNRFTSQGASVHAISYPGYEGASGKSRLSNVAAHIEQALKQLEIQTSCRIDKSIFVGRSLGAALAIETAKNLPPKALVLDSVGVSLESVVRYQLGKRTLTKPLLLLPIDKILPFKHDLKSSLFALNDVEFYIFQGEEDLMINYHELVNKMDGLPLEKIMPVSGANHSNTHILAGDSYVDRILSLLQK</sequence>